<dbReference type="Pfam" id="PF07859">
    <property type="entry name" value="Abhydrolase_3"/>
    <property type="match status" value="1"/>
</dbReference>
<evidence type="ECO:0000256" key="1">
    <source>
        <dbReference type="ARBA" id="ARBA00022801"/>
    </source>
</evidence>
<dbReference type="InterPro" id="IPR050300">
    <property type="entry name" value="GDXG_lipolytic_enzyme"/>
</dbReference>
<dbReference type="RefSeq" id="WP_093991356.1">
    <property type="nucleotide sequence ID" value="NZ_FXZK01000001.1"/>
</dbReference>
<keyword evidence="1 3" id="KW-0378">Hydrolase</keyword>
<dbReference type="SUPFAM" id="SSF53474">
    <property type="entry name" value="alpha/beta-Hydrolases"/>
    <property type="match status" value="1"/>
</dbReference>
<evidence type="ECO:0000313" key="4">
    <source>
        <dbReference type="Proteomes" id="UP000201613"/>
    </source>
</evidence>
<feature type="domain" description="Alpha/beta hydrolase fold-3" evidence="2">
    <location>
        <begin position="61"/>
        <end position="175"/>
    </location>
</feature>
<dbReference type="InterPro" id="IPR029058">
    <property type="entry name" value="AB_hydrolase_fold"/>
</dbReference>
<evidence type="ECO:0000313" key="3">
    <source>
        <dbReference type="EMBL" id="SMY06169.1"/>
    </source>
</evidence>
<dbReference type="PANTHER" id="PTHR48081">
    <property type="entry name" value="AB HYDROLASE SUPERFAMILY PROTEIN C4A8.06C"/>
    <property type="match status" value="1"/>
</dbReference>
<dbReference type="OrthoDB" id="9771666at2"/>
<dbReference type="AlphaFoldDB" id="A0A238L908"/>
<proteinExistence type="predicted"/>
<keyword evidence="4" id="KW-1185">Reference proteome</keyword>
<sequence>MHADAAYANAAFIPDGSSYPARWEAAAAAFRLAHPPERLSHGPSPRQVVDLFRPTNPKGLLVFVHGGYWIEGHPDMWSHLAAGPFALGWAVAIVGYDLCPDVSIPEITAQVARAVEVAAGAVPGPIHLTGHSAGGHLVARLGCADVDLAVRDRLRRIVPISPVGDLAPLMFTSMNARLRIDAIMALTESPLRRPAPGADVTVWVGAAERPVFLAQAEALAHRWSCRLVIEPDRHHFDVIAGLERADSPLTTAVLGP</sequence>
<dbReference type="InterPro" id="IPR013094">
    <property type="entry name" value="AB_hydrolase_3"/>
</dbReference>
<organism evidence="3 4">
    <name type="scientific">Flavimaricola marinus</name>
    <dbReference type="NCBI Taxonomy" id="1819565"/>
    <lineage>
        <taxon>Bacteria</taxon>
        <taxon>Pseudomonadati</taxon>
        <taxon>Pseudomonadota</taxon>
        <taxon>Alphaproteobacteria</taxon>
        <taxon>Rhodobacterales</taxon>
        <taxon>Paracoccaceae</taxon>
        <taxon>Flavimaricola</taxon>
    </lineage>
</organism>
<protein>
    <submittedName>
        <fullName evidence="3">Alpha/beta hydrolase fold protein</fullName>
    </submittedName>
</protein>
<reference evidence="3 4" key="1">
    <citation type="submission" date="2017-05" db="EMBL/GenBank/DDBJ databases">
        <authorList>
            <person name="Song R."/>
            <person name="Chenine A.L."/>
            <person name="Ruprecht R.M."/>
        </authorList>
    </citation>
    <scope>NUCLEOTIDE SEQUENCE [LARGE SCALE GENOMIC DNA]</scope>
    <source>
        <strain evidence="3 4">CECT 8899</strain>
    </source>
</reference>
<dbReference type="Proteomes" id="UP000201613">
    <property type="component" value="Unassembled WGS sequence"/>
</dbReference>
<dbReference type="PANTHER" id="PTHR48081:SF33">
    <property type="entry name" value="KYNURENINE FORMAMIDASE"/>
    <property type="match status" value="1"/>
</dbReference>
<dbReference type="GO" id="GO:0016787">
    <property type="term" value="F:hydrolase activity"/>
    <property type="evidence" value="ECO:0007669"/>
    <property type="project" value="UniProtKB-KW"/>
</dbReference>
<gene>
    <name evidence="3" type="ORF">LOM8899_00291</name>
</gene>
<evidence type="ECO:0000259" key="2">
    <source>
        <dbReference type="Pfam" id="PF07859"/>
    </source>
</evidence>
<accession>A0A238L908</accession>
<dbReference type="Gene3D" id="3.40.50.1820">
    <property type="entry name" value="alpha/beta hydrolase"/>
    <property type="match status" value="1"/>
</dbReference>
<dbReference type="EMBL" id="FXZK01000001">
    <property type="protein sequence ID" value="SMY06169.1"/>
    <property type="molecule type" value="Genomic_DNA"/>
</dbReference>
<name>A0A238L908_9RHOB</name>